<protein>
    <submittedName>
        <fullName evidence="3">Looped-hinge helix DNA binding domain-containing protein, AbrB family</fullName>
    </submittedName>
</protein>
<dbReference type="Pfam" id="PF15937">
    <property type="entry name" value="PrlF_antitoxin"/>
    <property type="match status" value="1"/>
</dbReference>
<accession>A0A1H8PAW4</accession>
<keyword evidence="1" id="KW-0238">DNA-binding</keyword>
<dbReference type="InterPro" id="IPR031848">
    <property type="entry name" value="PrlF_antitoxin"/>
</dbReference>
<dbReference type="RefSeq" id="WP_090617981.1">
    <property type="nucleotide sequence ID" value="NZ_CP067128.1"/>
</dbReference>
<dbReference type="PROSITE" id="PS51740">
    <property type="entry name" value="SPOVT_ABRB"/>
    <property type="match status" value="1"/>
</dbReference>
<dbReference type="GO" id="GO:0003677">
    <property type="term" value="F:DNA binding"/>
    <property type="evidence" value="ECO:0007669"/>
    <property type="project" value="UniProtKB-UniRule"/>
</dbReference>
<organism evidence="3 4">
    <name type="scientific">Paracoccus alcaliphilus</name>
    <dbReference type="NCBI Taxonomy" id="34002"/>
    <lineage>
        <taxon>Bacteria</taxon>
        <taxon>Pseudomonadati</taxon>
        <taxon>Pseudomonadota</taxon>
        <taxon>Alphaproteobacteria</taxon>
        <taxon>Rhodobacterales</taxon>
        <taxon>Paracoccaceae</taxon>
        <taxon>Paracoccus</taxon>
    </lineage>
</organism>
<dbReference type="STRING" id="34002.SAMN04489859_10877"/>
<dbReference type="Proteomes" id="UP000199054">
    <property type="component" value="Unassembled WGS sequence"/>
</dbReference>
<gene>
    <name evidence="3" type="ORF">SAMN04489859_10877</name>
</gene>
<evidence type="ECO:0000256" key="1">
    <source>
        <dbReference type="PROSITE-ProRule" id="PRU01076"/>
    </source>
</evidence>
<proteinExistence type="predicted"/>
<dbReference type="GO" id="GO:0097351">
    <property type="term" value="F:toxin sequestering activity"/>
    <property type="evidence" value="ECO:0007669"/>
    <property type="project" value="InterPro"/>
</dbReference>
<dbReference type="AlphaFoldDB" id="A0A1H8PAW4"/>
<name>A0A1H8PAW4_9RHOB</name>
<dbReference type="NCBIfam" id="TIGR01439">
    <property type="entry name" value="lp_hng_hel_AbrB"/>
    <property type="match status" value="1"/>
</dbReference>
<sequence>MSESTITIKGQTTLPKAVRQALELAPGDRLRYVILDDGQVRLMRTRPVAELAGILRREGQKPVTLEEMEQAIAAGAREA</sequence>
<dbReference type="GO" id="GO:0001558">
    <property type="term" value="P:regulation of cell growth"/>
    <property type="evidence" value="ECO:0007669"/>
    <property type="project" value="InterPro"/>
</dbReference>
<dbReference type="SUPFAM" id="SSF89447">
    <property type="entry name" value="AbrB/MazE/MraZ-like"/>
    <property type="match status" value="1"/>
</dbReference>
<evidence type="ECO:0000313" key="4">
    <source>
        <dbReference type="Proteomes" id="UP000199054"/>
    </source>
</evidence>
<dbReference type="InterPro" id="IPR007159">
    <property type="entry name" value="SpoVT-AbrB_dom"/>
</dbReference>
<feature type="domain" description="SpoVT-AbrB" evidence="2">
    <location>
        <begin position="1"/>
        <end position="47"/>
    </location>
</feature>
<evidence type="ECO:0000313" key="3">
    <source>
        <dbReference type="EMBL" id="SEO38864.1"/>
    </source>
</evidence>
<dbReference type="Gene3D" id="2.10.260.10">
    <property type="match status" value="1"/>
</dbReference>
<dbReference type="OrthoDB" id="9809003at2"/>
<dbReference type="GO" id="GO:0003700">
    <property type="term" value="F:DNA-binding transcription factor activity"/>
    <property type="evidence" value="ECO:0007669"/>
    <property type="project" value="InterPro"/>
</dbReference>
<reference evidence="3 4" key="1">
    <citation type="submission" date="2016-10" db="EMBL/GenBank/DDBJ databases">
        <authorList>
            <person name="de Groot N.N."/>
        </authorList>
    </citation>
    <scope>NUCLEOTIDE SEQUENCE [LARGE SCALE GENOMIC DNA]</scope>
    <source>
        <strain evidence="3 4">DSM 8512</strain>
    </source>
</reference>
<dbReference type="EMBL" id="FODE01000087">
    <property type="protein sequence ID" value="SEO38864.1"/>
    <property type="molecule type" value="Genomic_DNA"/>
</dbReference>
<dbReference type="InterPro" id="IPR037914">
    <property type="entry name" value="SpoVT-AbrB_sf"/>
</dbReference>
<evidence type="ECO:0000259" key="2">
    <source>
        <dbReference type="PROSITE" id="PS51740"/>
    </source>
</evidence>
<keyword evidence="4" id="KW-1185">Reference proteome</keyword>
<dbReference type="SMART" id="SM00966">
    <property type="entry name" value="SpoVT_AbrB"/>
    <property type="match status" value="1"/>
</dbReference>